<dbReference type="VEuPathDB" id="FungiDB:GWK60_D03091"/>
<dbReference type="InterPro" id="IPR013320">
    <property type="entry name" value="ConA-like_dom_sf"/>
</dbReference>
<proteinExistence type="inferred from homology"/>
<comment type="similarity">
    <text evidence="3">Belongs to the cclA family.</text>
</comment>
<protein>
    <submittedName>
        <fullName evidence="5">COMPASS component BRE2</fullName>
    </submittedName>
</protein>
<dbReference type="GO" id="GO:0048188">
    <property type="term" value="C:Set1C/COMPASS complex"/>
    <property type="evidence" value="ECO:0007669"/>
    <property type="project" value="EnsemblFungi"/>
</dbReference>
<dbReference type="PANTHER" id="PTHR10598">
    <property type="entry name" value="SET1/ASH2 HISTONE METHYLTRANSFERASE COMPLEX SUBUNIT ASH2"/>
    <property type="match status" value="1"/>
</dbReference>
<dbReference type="VEuPathDB" id="FungiDB:GVI51_D02871"/>
<name>A0A0W0E2A1_CANGB</name>
<dbReference type="Proteomes" id="UP000054886">
    <property type="component" value="Unassembled WGS sequence"/>
</dbReference>
<dbReference type="InterPro" id="IPR043136">
    <property type="entry name" value="B30.2/SPRY_sf"/>
</dbReference>
<dbReference type="InterPro" id="IPR003877">
    <property type="entry name" value="SPRY_dom"/>
</dbReference>
<dbReference type="SUPFAM" id="SSF49899">
    <property type="entry name" value="Concanavalin A-like lectins/glucanases"/>
    <property type="match status" value="1"/>
</dbReference>
<dbReference type="GO" id="GO:0000781">
    <property type="term" value="C:chromosome, telomeric region"/>
    <property type="evidence" value="ECO:0007669"/>
    <property type="project" value="GOC"/>
</dbReference>
<accession>A0A0W0E2A1</accession>
<evidence type="ECO:0000259" key="4">
    <source>
        <dbReference type="SMART" id="SM00449"/>
    </source>
</evidence>
<dbReference type="EMBL" id="LLZZ01000131">
    <property type="protein sequence ID" value="KTB01367.1"/>
    <property type="molecule type" value="Genomic_DNA"/>
</dbReference>
<comment type="subcellular location">
    <subcellularLocation>
        <location evidence="1">Nucleus</location>
    </subcellularLocation>
</comment>
<dbReference type="GO" id="GO:0031509">
    <property type="term" value="P:subtelomeric heterochromatin formation"/>
    <property type="evidence" value="ECO:0007669"/>
    <property type="project" value="EnsemblFungi"/>
</dbReference>
<comment type="caution">
    <text evidence="5">The sequence shown here is derived from an EMBL/GenBank/DDBJ whole genome shotgun (WGS) entry which is preliminary data.</text>
</comment>
<gene>
    <name evidence="5" type="ORF">AO440_000736</name>
</gene>
<evidence type="ECO:0000256" key="1">
    <source>
        <dbReference type="ARBA" id="ARBA00004123"/>
    </source>
</evidence>
<dbReference type="CDD" id="cd12872">
    <property type="entry name" value="SPRY_Ash2"/>
    <property type="match status" value="1"/>
</dbReference>
<dbReference type="InterPro" id="IPR037353">
    <property type="entry name" value="ASH2"/>
</dbReference>
<evidence type="ECO:0000313" key="5">
    <source>
        <dbReference type="EMBL" id="KTB01367.1"/>
    </source>
</evidence>
<feature type="domain" description="SPRY" evidence="4">
    <location>
        <begin position="120"/>
        <end position="378"/>
    </location>
</feature>
<dbReference type="PANTHER" id="PTHR10598:SF0">
    <property type="entry name" value="SET1_ASH2 HISTONE METHYLTRANSFERASE COMPLEX SUBUNIT ASH2"/>
    <property type="match status" value="1"/>
</dbReference>
<dbReference type="SMART" id="SM00449">
    <property type="entry name" value="SPRY"/>
    <property type="match status" value="1"/>
</dbReference>
<dbReference type="GO" id="GO:0000976">
    <property type="term" value="F:transcription cis-regulatory region binding"/>
    <property type="evidence" value="ECO:0007669"/>
    <property type="project" value="TreeGrafter"/>
</dbReference>
<organism evidence="5 6">
    <name type="scientific">Candida glabrata</name>
    <name type="common">Yeast</name>
    <name type="synonym">Torulopsis glabrata</name>
    <dbReference type="NCBI Taxonomy" id="5478"/>
    <lineage>
        <taxon>Eukaryota</taxon>
        <taxon>Fungi</taxon>
        <taxon>Dikarya</taxon>
        <taxon>Ascomycota</taxon>
        <taxon>Saccharomycotina</taxon>
        <taxon>Saccharomycetes</taxon>
        <taxon>Saccharomycetales</taxon>
        <taxon>Saccharomycetaceae</taxon>
        <taxon>Nakaseomyces</taxon>
    </lineage>
</organism>
<evidence type="ECO:0000256" key="2">
    <source>
        <dbReference type="ARBA" id="ARBA00023242"/>
    </source>
</evidence>
<dbReference type="AlphaFoldDB" id="A0A0W0E2A1"/>
<reference evidence="5 6" key="1">
    <citation type="submission" date="2015-10" db="EMBL/GenBank/DDBJ databases">
        <title>Draft genomes sequences of Candida glabrata isolates 1A, 1B, 2A, 2B, 3A and 3B.</title>
        <authorList>
            <person name="Haavelsrud O.E."/>
            <person name="Gaustad P."/>
        </authorList>
    </citation>
    <scope>NUCLEOTIDE SEQUENCE [LARGE SCALE GENOMIC DNA]</scope>
    <source>
        <strain evidence="5">910700640</strain>
    </source>
</reference>
<dbReference type="Gene3D" id="2.60.120.920">
    <property type="match status" value="1"/>
</dbReference>
<dbReference type="GO" id="GO:0000723">
    <property type="term" value="P:telomere maintenance"/>
    <property type="evidence" value="ECO:0007669"/>
    <property type="project" value="EnsemblFungi"/>
</dbReference>
<dbReference type="VEuPathDB" id="FungiDB:B1J91_D02926g"/>
<dbReference type="GO" id="GO:0042800">
    <property type="term" value="F:histone H3K4 methyltransferase activity"/>
    <property type="evidence" value="ECO:0007669"/>
    <property type="project" value="EnsemblFungi"/>
</dbReference>
<evidence type="ECO:0000313" key="6">
    <source>
        <dbReference type="Proteomes" id="UP000054886"/>
    </source>
</evidence>
<dbReference type="VEuPathDB" id="FungiDB:CAGL0D02926g"/>
<evidence type="ECO:0000256" key="3">
    <source>
        <dbReference type="ARBA" id="ARBA00038149"/>
    </source>
</evidence>
<keyword evidence="2" id="KW-0539">Nucleus</keyword>
<sequence length="481" mass="55011">MKPEIIPYQPEVDLVLDDSVGERRPHLPVYQETHEVNGVQFWKTEDIPLSRRNFIYRPCLPNPLFTELGYCTTEYPFDTSGVNIQDRSYGMSVLRGENSVVSVRAKDGWRTARSDVCIKEGDVYWEVEVLNVGNGSGSGTGSGSNVDVDVDVDKGSVQQRRQFLNSSAHVRVGISRREASLEGPVGFDSYGYGLRDFSLESIHDGQLEQVLARAPLKNGDRLGFLVSLPSVERQVAQAREYTARRIEALASHGQELGAQEEWESHGRKRQKRAGVTNMDFQRALLEDIDHANVVRDHIPIRYKNQLFYEATDYVKTTKPEYYSSDKREREEYYHLEGSYVAVFLNGEYLGKAFEEVKPFLPPFSELQYNEKFYYGYWKHGRAEGEDREEARIGGKHRKGLILRNKYVNNSKLGYYPTISCFKGGAARLVTTRSELRHLRAATDVADQPVAVLDDLYRRQIADEVVWDIVDEIEEEAKVKRK</sequence>